<comment type="caution">
    <text evidence="2">The sequence shown here is derived from an EMBL/GenBank/DDBJ whole genome shotgun (WGS) entry which is preliminary data.</text>
</comment>
<organism evidence="2 3">
    <name type="scientific">Scyliorhinus torazame</name>
    <name type="common">Cloudy catshark</name>
    <name type="synonym">Catulus torazame</name>
    <dbReference type="NCBI Taxonomy" id="75743"/>
    <lineage>
        <taxon>Eukaryota</taxon>
        <taxon>Metazoa</taxon>
        <taxon>Chordata</taxon>
        <taxon>Craniata</taxon>
        <taxon>Vertebrata</taxon>
        <taxon>Chondrichthyes</taxon>
        <taxon>Elasmobranchii</taxon>
        <taxon>Galeomorphii</taxon>
        <taxon>Galeoidea</taxon>
        <taxon>Carcharhiniformes</taxon>
        <taxon>Scyliorhinidae</taxon>
        <taxon>Scyliorhinus</taxon>
    </lineage>
</organism>
<feature type="region of interest" description="Disordered" evidence="1">
    <location>
        <begin position="1"/>
        <end position="68"/>
    </location>
</feature>
<evidence type="ECO:0000256" key="1">
    <source>
        <dbReference type="SAM" id="MobiDB-lite"/>
    </source>
</evidence>
<proteinExistence type="predicted"/>
<evidence type="ECO:0000313" key="3">
    <source>
        <dbReference type="Proteomes" id="UP000288216"/>
    </source>
</evidence>
<protein>
    <submittedName>
        <fullName evidence="2">Uncharacterized protein</fullName>
    </submittedName>
</protein>
<dbReference type="AlphaFoldDB" id="A0A401QK22"/>
<reference evidence="2 3" key="1">
    <citation type="journal article" date="2018" name="Nat. Ecol. Evol.">
        <title>Shark genomes provide insights into elasmobranch evolution and the origin of vertebrates.</title>
        <authorList>
            <person name="Hara Y"/>
            <person name="Yamaguchi K"/>
            <person name="Onimaru K"/>
            <person name="Kadota M"/>
            <person name="Koyanagi M"/>
            <person name="Keeley SD"/>
            <person name="Tatsumi K"/>
            <person name="Tanaka K"/>
            <person name="Motone F"/>
            <person name="Kageyama Y"/>
            <person name="Nozu R"/>
            <person name="Adachi N"/>
            <person name="Nishimura O"/>
            <person name="Nakagawa R"/>
            <person name="Tanegashima C"/>
            <person name="Kiyatake I"/>
            <person name="Matsumoto R"/>
            <person name="Murakumo K"/>
            <person name="Nishida K"/>
            <person name="Terakita A"/>
            <person name="Kuratani S"/>
            <person name="Sato K"/>
            <person name="Hyodo S Kuraku.S."/>
        </authorList>
    </citation>
    <scope>NUCLEOTIDE SEQUENCE [LARGE SCALE GENOMIC DNA]</scope>
</reference>
<keyword evidence="3" id="KW-1185">Reference proteome</keyword>
<name>A0A401QK22_SCYTO</name>
<feature type="non-terminal residue" evidence="2">
    <location>
        <position position="1"/>
    </location>
</feature>
<sequence>ESQGREGLPTLAMGKIGPSLGGREEESGTDDDDEGRRLGFGRSVGEQEDGRRRGFPASTASLGKLELA</sequence>
<dbReference type="EMBL" id="BFAA01197402">
    <property type="protein sequence ID" value="GCB85702.1"/>
    <property type="molecule type" value="Genomic_DNA"/>
</dbReference>
<accession>A0A401QK22</accession>
<gene>
    <name evidence="2" type="ORF">scyTo_0026439</name>
</gene>
<evidence type="ECO:0000313" key="2">
    <source>
        <dbReference type="EMBL" id="GCB85702.1"/>
    </source>
</evidence>
<dbReference type="Proteomes" id="UP000288216">
    <property type="component" value="Unassembled WGS sequence"/>
</dbReference>